<evidence type="ECO:0000256" key="1">
    <source>
        <dbReference type="SAM" id="MobiDB-lite"/>
    </source>
</evidence>
<proteinExistence type="predicted"/>
<accession>A0AAN8SA51</accession>
<sequence length="80" mass="9697">MNESEMLGGDDEPIPRQGRYIYRRRKRINTESSDEVIAIKKEDEKDGDEEDAWKQQPMKKRERERDRDREGMPESYEESF</sequence>
<evidence type="ECO:0000313" key="2">
    <source>
        <dbReference type="EMBL" id="KAK6638941.1"/>
    </source>
</evidence>
<name>A0AAN8SA51_POLSC</name>
<dbReference type="Proteomes" id="UP001372834">
    <property type="component" value="Unassembled WGS sequence"/>
</dbReference>
<evidence type="ECO:0000313" key="3">
    <source>
        <dbReference type="Proteomes" id="UP001372834"/>
    </source>
</evidence>
<dbReference type="AlphaFoldDB" id="A0AAN8SA51"/>
<comment type="caution">
    <text evidence="2">The sequence shown here is derived from an EMBL/GenBank/DDBJ whole genome shotgun (WGS) entry which is preliminary data.</text>
</comment>
<feature type="region of interest" description="Disordered" evidence="1">
    <location>
        <begin position="1"/>
        <end position="80"/>
    </location>
</feature>
<dbReference type="EMBL" id="JAWJWE010000003">
    <property type="protein sequence ID" value="KAK6638941.1"/>
    <property type="molecule type" value="Genomic_DNA"/>
</dbReference>
<feature type="compositionally biased region" description="Basic and acidic residues" evidence="1">
    <location>
        <begin position="59"/>
        <end position="72"/>
    </location>
</feature>
<reference evidence="2 3" key="1">
    <citation type="submission" date="2023-10" db="EMBL/GenBank/DDBJ databases">
        <title>Genomes of two closely related lineages of the louse Polyplax serrata with different host specificities.</title>
        <authorList>
            <person name="Martinu J."/>
            <person name="Tarabai H."/>
            <person name="Stefka J."/>
            <person name="Hypsa V."/>
        </authorList>
    </citation>
    <scope>NUCLEOTIDE SEQUENCE [LARGE SCALE GENOMIC DNA]</scope>
    <source>
        <strain evidence="2">HR10_N</strain>
    </source>
</reference>
<protein>
    <submittedName>
        <fullName evidence="2">Uncharacterized protein</fullName>
    </submittedName>
</protein>
<organism evidence="2 3">
    <name type="scientific">Polyplax serrata</name>
    <name type="common">Common mouse louse</name>
    <dbReference type="NCBI Taxonomy" id="468196"/>
    <lineage>
        <taxon>Eukaryota</taxon>
        <taxon>Metazoa</taxon>
        <taxon>Ecdysozoa</taxon>
        <taxon>Arthropoda</taxon>
        <taxon>Hexapoda</taxon>
        <taxon>Insecta</taxon>
        <taxon>Pterygota</taxon>
        <taxon>Neoptera</taxon>
        <taxon>Paraneoptera</taxon>
        <taxon>Psocodea</taxon>
        <taxon>Troctomorpha</taxon>
        <taxon>Phthiraptera</taxon>
        <taxon>Anoplura</taxon>
        <taxon>Polyplacidae</taxon>
        <taxon>Polyplax</taxon>
    </lineage>
</organism>
<gene>
    <name evidence="2" type="ORF">RUM43_007211</name>
</gene>